<gene>
    <name evidence="9" type="primary">fliH</name>
    <name evidence="9" type="ORF">ERICIII_02744</name>
    <name evidence="10" type="ORF">ERICV_02373</name>
</gene>
<evidence type="ECO:0000256" key="6">
    <source>
        <dbReference type="ARBA" id="ARBA00023225"/>
    </source>
</evidence>
<dbReference type="AlphaFoldDB" id="A0A2L1U1S4"/>
<accession>A0A2L1U1S4</accession>
<dbReference type="Pfam" id="PF02108">
    <property type="entry name" value="FliH"/>
    <property type="match status" value="1"/>
</dbReference>
<dbReference type="GO" id="GO:0015031">
    <property type="term" value="P:protein transport"/>
    <property type="evidence" value="ECO:0007669"/>
    <property type="project" value="UniProtKB-KW"/>
</dbReference>
<proteinExistence type="inferred from homology"/>
<accession>A0A8B6WW81</accession>
<keyword evidence="6" id="KW-1006">Bacterial flagellum protein export</keyword>
<evidence type="ECO:0000313" key="9">
    <source>
        <dbReference type="EMBL" id="AVF26880.1"/>
    </source>
</evidence>
<evidence type="ECO:0000313" key="12">
    <source>
        <dbReference type="Proteomes" id="UP000464330"/>
    </source>
</evidence>
<evidence type="ECO:0000259" key="8">
    <source>
        <dbReference type="Pfam" id="PF02108"/>
    </source>
</evidence>
<comment type="function">
    <text evidence="1">Needed for flagellar regrowth and assembly.</text>
</comment>
<dbReference type="PANTHER" id="PTHR34982:SF1">
    <property type="entry name" value="FLAGELLAR ASSEMBLY PROTEIN FLIH"/>
    <property type="match status" value="1"/>
</dbReference>
<name>A0A2L1U1S4_9BACL</name>
<evidence type="ECO:0000256" key="2">
    <source>
        <dbReference type="ARBA" id="ARBA00006602"/>
    </source>
</evidence>
<sequence>MILLSNLIKSLHYVELDDAHTIRSVQPKPPVSAGAEVEPGMSQEEMQELHDTQKLKETILKDAEQYAEEQIQQAMQECADLREQAEQEISSWWEQRRSDDKELIEELKDQGYEEGFRQGSHEALDKVREEHAGMLAEARTILEQSYQLKERIIQESEPFLIDLSCSIAEKIIQHQLTLSPEWVKEMIQGVLSRRREKGTITLCVSPKHFAYIQDAREELLTSIDSLAELEILPDPAVKDHGCVIRSTFGSIDARIDTQLKEIKHALRQISIQDEGEGS</sequence>
<organism evidence="9 11">
    <name type="scientific">Paenibacillus larvae subsp. larvae</name>
    <dbReference type="NCBI Taxonomy" id="147375"/>
    <lineage>
        <taxon>Bacteria</taxon>
        <taxon>Bacillati</taxon>
        <taxon>Bacillota</taxon>
        <taxon>Bacilli</taxon>
        <taxon>Bacillales</taxon>
        <taxon>Paenibacillaceae</taxon>
        <taxon>Paenibacillus</taxon>
    </lineage>
</organism>
<dbReference type="GeneID" id="64219402"/>
<keyword evidence="5" id="KW-0653">Protein transport</keyword>
<feature type="coiled-coil region" evidence="7">
    <location>
        <begin position="64"/>
        <end position="91"/>
    </location>
</feature>
<keyword evidence="7" id="KW-0175">Coiled coil</keyword>
<dbReference type="GO" id="GO:0044781">
    <property type="term" value="P:bacterial-type flagellum organization"/>
    <property type="evidence" value="ECO:0007669"/>
    <property type="project" value="UniProtKB-KW"/>
</dbReference>
<evidence type="ECO:0000256" key="3">
    <source>
        <dbReference type="ARBA" id="ARBA00022448"/>
    </source>
</evidence>
<dbReference type="STRING" id="147375.BXP28_03550"/>
<dbReference type="InterPro" id="IPR018035">
    <property type="entry name" value="Flagellar_FliH/T3SS_HrpE"/>
</dbReference>
<evidence type="ECO:0000256" key="4">
    <source>
        <dbReference type="ARBA" id="ARBA00022795"/>
    </source>
</evidence>
<keyword evidence="9" id="KW-0966">Cell projection</keyword>
<comment type="similarity">
    <text evidence="2">Belongs to the FliH family.</text>
</comment>
<dbReference type="GO" id="GO:0005829">
    <property type="term" value="C:cytosol"/>
    <property type="evidence" value="ECO:0007669"/>
    <property type="project" value="TreeGrafter"/>
</dbReference>
<keyword evidence="3" id="KW-0813">Transport</keyword>
<accession>A0A6C0QTE7</accession>
<dbReference type="RefSeq" id="WP_226989730.1">
    <property type="nucleotide sequence ID" value="NZ_CP019655.1"/>
</dbReference>
<evidence type="ECO:0000256" key="5">
    <source>
        <dbReference type="ARBA" id="ARBA00022927"/>
    </source>
</evidence>
<dbReference type="EMBL" id="CP019655">
    <property type="protein sequence ID" value="AVF26880.1"/>
    <property type="molecule type" value="Genomic_DNA"/>
</dbReference>
<protein>
    <submittedName>
        <fullName evidence="9">Flagellar assembly protein H-like protein</fullName>
    </submittedName>
</protein>
<evidence type="ECO:0000256" key="7">
    <source>
        <dbReference type="SAM" id="Coils"/>
    </source>
</evidence>
<feature type="domain" description="Flagellar assembly protein FliH/Type III secretion system HrpE" evidence="8">
    <location>
        <begin position="137"/>
        <end position="262"/>
    </location>
</feature>
<keyword evidence="9" id="KW-0969">Cilium</keyword>
<dbReference type="Proteomes" id="UP000239833">
    <property type="component" value="Chromosome"/>
</dbReference>
<keyword evidence="4" id="KW-1005">Bacterial flagellum biogenesis</keyword>
<dbReference type="EMBL" id="CP019717">
    <property type="protein sequence ID" value="QHZ51516.1"/>
    <property type="molecule type" value="Genomic_DNA"/>
</dbReference>
<dbReference type="Proteomes" id="UP000464330">
    <property type="component" value="Chromosome"/>
</dbReference>
<evidence type="ECO:0000256" key="1">
    <source>
        <dbReference type="ARBA" id="ARBA00003041"/>
    </source>
</evidence>
<dbReference type="InterPro" id="IPR051472">
    <property type="entry name" value="T3SS_Stator/FliH"/>
</dbReference>
<reference evidence="11" key="1">
    <citation type="submission" date="2017-02" db="EMBL/GenBank/DDBJ databases">
        <title>Delineation of Paenibacillus larvae strains originating from foulbrood outbreaks.</title>
        <authorList>
            <person name="Beims H."/>
            <person name="Bunk B."/>
            <person name="Sproeer C."/>
            <person name="Mohr K.I."/>
            <person name="Pradella S."/>
            <person name="Guenther G."/>
            <person name="Rohde M."/>
            <person name="von der Ohe W."/>
            <person name="Steinert M."/>
        </authorList>
    </citation>
    <scope>NUCLEOTIDE SEQUENCE [LARGE SCALE GENOMIC DNA]</scope>
    <source>
        <strain evidence="11">Eric_III</strain>
    </source>
</reference>
<keyword evidence="9" id="KW-0282">Flagellum</keyword>
<evidence type="ECO:0000313" key="11">
    <source>
        <dbReference type="Proteomes" id="UP000239833"/>
    </source>
</evidence>
<evidence type="ECO:0000313" key="10">
    <source>
        <dbReference type="EMBL" id="QHZ51516.1"/>
    </source>
</evidence>
<reference evidence="9 12" key="2">
    <citation type="journal article" date="2020" name="Int. J. Med. Microbiol.">
        <title>Discovery of Paenibacillus larvae ERIC V: Phenotypic and genomic comparison to genotypes ERIC I-IV reveal different inventories of virulence factors which correlate with epidemiological prevalences of American Foulbrood.</title>
        <authorList>
            <person name="Beims H."/>
            <person name="Bunk B."/>
            <person name="Erler S."/>
            <person name="Mohr K.I."/>
            <person name="Sproer C."/>
            <person name="Pradella S."/>
            <person name="Gunther G."/>
            <person name="Rohde M."/>
            <person name="von der Ohe W."/>
            <person name="Steinert M."/>
        </authorList>
    </citation>
    <scope>NUCLEOTIDE SEQUENCE</scope>
    <source>
        <strain evidence="9">Eric_III</strain>
        <strain evidence="10">Eric_V</strain>
    </source>
</reference>
<dbReference type="PANTHER" id="PTHR34982">
    <property type="entry name" value="YOP PROTEINS TRANSLOCATION PROTEIN L"/>
    <property type="match status" value="1"/>
</dbReference>